<evidence type="ECO:0000313" key="1">
    <source>
        <dbReference type="EMBL" id="CAF9912183.1"/>
    </source>
</evidence>
<protein>
    <recommendedName>
        <fullName evidence="3">F-box domain-containing protein</fullName>
    </recommendedName>
</protein>
<proteinExistence type="predicted"/>
<gene>
    <name evidence="1" type="ORF">ALECFALPRED_007898</name>
</gene>
<organism evidence="1 2">
    <name type="scientific">Alectoria fallacina</name>
    <dbReference type="NCBI Taxonomy" id="1903189"/>
    <lineage>
        <taxon>Eukaryota</taxon>
        <taxon>Fungi</taxon>
        <taxon>Dikarya</taxon>
        <taxon>Ascomycota</taxon>
        <taxon>Pezizomycotina</taxon>
        <taxon>Lecanoromycetes</taxon>
        <taxon>OSLEUM clade</taxon>
        <taxon>Lecanoromycetidae</taxon>
        <taxon>Lecanorales</taxon>
        <taxon>Lecanorineae</taxon>
        <taxon>Parmeliaceae</taxon>
        <taxon>Alectoria</taxon>
    </lineage>
</organism>
<sequence>MKYLPQEITEKIIDNVAKYEDYLSRQDLRNLRLVNKNFSHFATPPLFQTVPFWLGLRSLEHLTLISEHPQISKNVTKLVFSPLRFVKWKDPFSYQSSVRNRFERDTFSHNVFSLSFGKHVAAYKGYVEAQDYLSKKSQDMKILLRALRHLPRLKDVTVVFKNGIIGAREIMSAFGKLNGNEVTLDSEYTLPVLIEALTESEREIDKFKLVYDERTWFGLFSMSRRTFNDSHETRFKYISEPPKGVTVKALWNAFHGNNGTIRQKVITLMGRLREFNMSGLEIDSNDVIGFLQWSNALEPIVGFSPRIEELSISPTVSGTLGENGQRLHLSYILHESSHFRHLQFLTLEHVKSPESLLVELFTKSSCSLVYVTLMYVRITSGGSWSDVFRKARNADFKVLDDFVLLHCGEAKGVVRARNYLKRITDKDPVDECNENPDDD</sequence>
<reference evidence="1" key="1">
    <citation type="submission" date="2021-03" db="EMBL/GenBank/DDBJ databases">
        <authorList>
            <person name="Tagirdzhanova G."/>
        </authorList>
    </citation>
    <scope>NUCLEOTIDE SEQUENCE</scope>
</reference>
<keyword evidence="2" id="KW-1185">Reference proteome</keyword>
<dbReference type="OrthoDB" id="5422579at2759"/>
<accession>A0A8H3EUY5</accession>
<evidence type="ECO:0000313" key="2">
    <source>
        <dbReference type="Proteomes" id="UP000664203"/>
    </source>
</evidence>
<dbReference type="SUPFAM" id="SSF52047">
    <property type="entry name" value="RNI-like"/>
    <property type="match status" value="1"/>
</dbReference>
<dbReference type="AlphaFoldDB" id="A0A8H3EUY5"/>
<comment type="caution">
    <text evidence="1">The sequence shown here is derived from an EMBL/GenBank/DDBJ whole genome shotgun (WGS) entry which is preliminary data.</text>
</comment>
<evidence type="ECO:0008006" key="3">
    <source>
        <dbReference type="Google" id="ProtNLM"/>
    </source>
</evidence>
<dbReference type="Proteomes" id="UP000664203">
    <property type="component" value="Unassembled WGS sequence"/>
</dbReference>
<name>A0A8H3EUY5_9LECA</name>
<dbReference type="EMBL" id="CAJPDR010000053">
    <property type="protein sequence ID" value="CAF9912183.1"/>
    <property type="molecule type" value="Genomic_DNA"/>
</dbReference>